<accession>A0A084G289</accession>
<dbReference type="GO" id="GO:0005789">
    <property type="term" value="C:endoplasmic reticulum membrane"/>
    <property type="evidence" value="ECO:0007669"/>
    <property type="project" value="UniProtKB-SubCell"/>
</dbReference>
<keyword evidence="11 16" id="KW-0472">Membrane</keyword>
<dbReference type="GO" id="GO:0006488">
    <property type="term" value="P:dolichol-linked oligosaccharide biosynthetic process"/>
    <property type="evidence" value="ECO:0007669"/>
    <property type="project" value="InterPro"/>
</dbReference>
<dbReference type="GO" id="GO:0106073">
    <property type="term" value="F:dolichyl pyrophosphate Glc2Man9GlcNAc2 alpha-1,2-glucosyltransferase activity"/>
    <property type="evidence" value="ECO:0007669"/>
    <property type="project" value="UniProtKB-EC"/>
</dbReference>
<gene>
    <name evidence="17" type="ORF">SAPIO_CDS7584</name>
</gene>
<dbReference type="AlphaFoldDB" id="A0A084G289"/>
<evidence type="ECO:0000256" key="13">
    <source>
        <dbReference type="ARBA" id="ARBA00044727"/>
    </source>
</evidence>
<feature type="transmembrane region" description="Helical" evidence="16">
    <location>
        <begin position="415"/>
        <end position="435"/>
    </location>
</feature>
<evidence type="ECO:0000256" key="1">
    <source>
        <dbReference type="ARBA" id="ARBA00004477"/>
    </source>
</evidence>
<reference evidence="17 18" key="1">
    <citation type="journal article" date="2014" name="Genome Announc.">
        <title>Draft genome sequence of the pathogenic fungus Scedosporium apiospermum.</title>
        <authorList>
            <person name="Vandeputte P."/>
            <person name="Ghamrawi S."/>
            <person name="Rechenmann M."/>
            <person name="Iltis A."/>
            <person name="Giraud S."/>
            <person name="Fleury M."/>
            <person name="Thornton C."/>
            <person name="Delhaes L."/>
            <person name="Meyer W."/>
            <person name="Papon N."/>
            <person name="Bouchara J.P."/>
        </authorList>
    </citation>
    <scope>NUCLEOTIDE SEQUENCE [LARGE SCALE GENOMIC DNA]</scope>
    <source>
        <strain evidence="17 18">IHEM 14462</strain>
    </source>
</reference>
<keyword evidence="18" id="KW-1185">Reference proteome</keyword>
<keyword evidence="8 16" id="KW-0812">Transmembrane</keyword>
<feature type="transmembrane region" description="Helical" evidence="16">
    <location>
        <begin position="132"/>
        <end position="156"/>
    </location>
</feature>
<evidence type="ECO:0000256" key="3">
    <source>
        <dbReference type="ARBA" id="ARBA00010600"/>
    </source>
</evidence>
<evidence type="ECO:0000256" key="12">
    <source>
        <dbReference type="ARBA" id="ARBA00032069"/>
    </source>
</evidence>
<sequence>MALKGGPDCCAATGVTFRCRLDMALPHIRLCTRAVPGTEVLRWEMERVGQQDHNTSRIIELNLAKENKLQRGTKAVSLYALYTGFNIALFPVLFFFSALYYTDVMSTLAVLVAYSNHLTRVRQQKTSILNDIWTVVVGIFSLTMRQTNVFWVVVYLGGMEAVHAVKTQVPEKPKELVPGTPVKQTLSGYTRGAIHDLPISQAWPDDVFFTVVSIGVAVCSNPFRVLRQVWPHVVVLASFGAFVVWNGGVVLGDKSNHVATLHLAQMLYIWPLFAFFSAPLFVSQGLSVLGRAFGWSGSRHYKGQLPKATVTQSPESYSTSAEVNPNSTLKRVKRERNAAGESSRVSDATQKDNQQASSLLLRRLSCATLLLLFCMGAVAVVKYNTIIHPFTLADNRHYMFYVFRYTIRRPGLFRYYLVIPYLLSAFLVYGSLAHANGVSVRSSSPFNHHPYDRESEAVTRTNNVSYREPAPRAGADTIVTLTDDEISELTVPSSTAILLLLSTTLSLITAPLVEPRYFIIPWVMWRLLVPAWSMKDFSDGAKNIPILEPLLKMGTSLDLRLSLETLWFACINVATMTIFLLKSYQWRAEDGTVLDEGRLQRFMW</sequence>
<comment type="similarity">
    <text evidence="3">Belongs to the ALG10 glucosyltransferase family.</text>
</comment>
<evidence type="ECO:0000256" key="2">
    <source>
        <dbReference type="ARBA" id="ARBA00004922"/>
    </source>
</evidence>
<dbReference type="InterPro" id="IPR016900">
    <property type="entry name" value="Alg10"/>
</dbReference>
<proteinExistence type="inferred from homology"/>
<dbReference type="PANTHER" id="PTHR12989">
    <property type="entry name" value="ALPHA-1,2-GLUCOSYLTRANSFERASE ALG10"/>
    <property type="match status" value="1"/>
</dbReference>
<keyword evidence="7" id="KW-0808">Transferase</keyword>
<evidence type="ECO:0000313" key="17">
    <source>
        <dbReference type="EMBL" id="KEZ41451.1"/>
    </source>
</evidence>
<evidence type="ECO:0000256" key="11">
    <source>
        <dbReference type="ARBA" id="ARBA00023136"/>
    </source>
</evidence>
<name>A0A084G289_PSEDA</name>
<evidence type="ECO:0000256" key="4">
    <source>
        <dbReference type="ARBA" id="ARBA00011967"/>
    </source>
</evidence>
<evidence type="ECO:0000256" key="7">
    <source>
        <dbReference type="ARBA" id="ARBA00022679"/>
    </source>
</evidence>
<feature type="transmembrane region" description="Helical" evidence="16">
    <location>
        <begin position="229"/>
        <end position="248"/>
    </location>
</feature>
<feature type="transmembrane region" description="Helical" evidence="16">
    <location>
        <begin position="78"/>
        <end position="101"/>
    </location>
</feature>
<comment type="caution">
    <text evidence="17">The sequence shown here is derived from an EMBL/GenBank/DDBJ whole genome shotgun (WGS) entry which is preliminary data.</text>
</comment>
<evidence type="ECO:0000256" key="14">
    <source>
        <dbReference type="ARBA" id="ARBA00048064"/>
    </source>
</evidence>
<comment type="pathway">
    <text evidence="2">Protein modification; protein glycosylation.</text>
</comment>
<protein>
    <recommendedName>
        <fullName evidence="5">Dol-P-Glc:Glc(2)Man(9)GlcNAc(2)-PP-Dol alpha-1,2-glucosyltransferase</fullName>
        <ecNumber evidence="4">2.4.1.256</ecNumber>
    </recommendedName>
    <alternativeName>
        <fullName evidence="12">Asparagine-linked glycosylation protein 10</fullName>
    </alternativeName>
</protein>
<comment type="function">
    <text evidence="13">Dol-P-Glc:Glc(2)Man(9)GlcNAc(2)-PP-Dol alpha-1,2-glucosyltransferase that operates in the biosynthetic pathway of dolichol-linked oligosaccharides, the glycan precursors employed in protein asparagine (N)-glycosylation. The assembly of dolichol-linked oligosaccharides begins on the cytosolic side of the endoplasmic reticulum membrane and finishes in its lumen. The sequential addition of sugars to dolichol pyrophosphate produces dolichol-linked oligosaccharides containing fourteen sugars, including two GlcNAcs, nine mannoses and three glucoses. Once assembled, the oligosaccharide is transferred from the lipid to nascent proteins by oligosaccharyltransferases. In the lumen of the endoplasmic reticulum, adds the third and last glucose residue from dolichyl phosphate glucose (Dol-P-Glc) onto the lipid-linked oligosaccharide intermediate Glc(2)Man(9)GlcNAc(2)-PP-Dol to produce Glc(3)Man(9)GlcNAc(2)-PP-Dol.</text>
</comment>
<dbReference type="GeneID" id="27726656"/>
<evidence type="ECO:0000256" key="5">
    <source>
        <dbReference type="ARBA" id="ARBA00018512"/>
    </source>
</evidence>
<dbReference type="KEGG" id="sapo:SAPIO_CDS7584"/>
<keyword evidence="6" id="KW-0328">Glycosyltransferase</keyword>
<comment type="subcellular location">
    <subcellularLocation>
        <location evidence="1">Endoplasmic reticulum membrane</location>
        <topology evidence="1">Multi-pass membrane protein</topology>
    </subcellularLocation>
</comment>
<evidence type="ECO:0000256" key="8">
    <source>
        <dbReference type="ARBA" id="ARBA00022692"/>
    </source>
</evidence>
<dbReference type="UniPathway" id="UPA00378"/>
<feature type="transmembrane region" description="Helical" evidence="16">
    <location>
        <begin position="268"/>
        <end position="289"/>
    </location>
</feature>
<dbReference type="OrthoDB" id="4769at2759"/>
<dbReference type="EC" id="2.4.1.256" evidence="4"/>
<dbReference type="VEuPathDB" id="FungiDB:SAPIO_CDS7584"/>
<keyword evidence="10 16" id="KW-1133">Transmembrane helix</keyword>
<evidence type="ECO:0000256" key="6">
    <source>
        <dbReference type="ARBA" id="ARBA00022676"/>
    </source>
</evidence>
<evidence type="ECO:0000256" key="16">
    <source>
        <dbReference type="SAM" id="Phobius"/>
    </source>
</evidence>
<dbReference type="Proteomes" id="UP000028545">
    <property type="component" value="Unassembled WGS sequence"/>
</dbReference>
<evidence type="ECO:0000313" key="18">
    <source>
        <dbReference type="Proteomes" id="UP000028545"/>
    </source>
</evidence>
<dbReference type="OMA" id="VWDSKIT"/>
<evidence type="ECO:0000256" key="15">
    <source>
        <dbReference type="SAM" id="MobiDB-lite"/>
    </source>
</evidence>
<feature type="compositionally biased region" description="Polar residues" evidence="15">
    <location>
        <begin position="312"/>
        <end position="329"/>
    </location>
</feature>
<dbReference type="Pfam" id="PF04922">
    <property type="entry name" value="DIE2_ALG10"/>
    <property type="match status" value="1"/>
</dbReference>
<organism evidence="17 18">
    <name type="scientific">Pseudallescheria apiosperma</name>
    <name type="common">Scedosporium apiospermum</name>
    <dbReference type="NCBI Taxonomy" id="563466"/>
    <lineage>
        <taxon>Eukaryota</taxon>
        <taxon>Fungi</taxon>
        <taxon>Dikarya</taxon>
        <taxon>Ascomycota</taxon>
        <taxon>Pezizomycotina</taxon>
        <taxon>Sordariomycetes</taxon>
        <taxon>Hypocreomycetidae</taxon>
        <taxon>Microascales</taxon>
        <taxon>Microascaceae</taxon>
        <taxon>Scedosporium</taxon>
    </lineage>
</organism>
<evidence type="ECO:0000256" key="9">
    <source>
        <dbReference type="ARBA" id="ARBA00022824"/>
    </source>
</evidence>
<keyword evidence="9" id="KW-0256">Endoplasmic reticulum</keyword>
<feature type="transmembrane region" description="Helical" evidence="16">
    <location>
        <begin position="360"/>
        <end position="380"/>
    </location>
</feature>
<comment type="catalytic activity">
    <reaction evidence="14">
        <text>an alpha-D-Glc-(1-&gt;3)-alpha-D-Glc-(1-&gt;3)-alpha-D-Man-(1-&gt;2)-alpha-D-Man-(1-&gt;2)-alpha-D-Man-(1-&gt;3)-[alpha-D-Man-(1-&gt;2)-alpha-D-Man-(1-&gt;3)-[alpha-D-Man-(1-&gt;2)-alpha-D-Man-(1-&gt;6)]-alpha-D-Man-(1-&gt;6)]-beta-D-Man-(1-&gt;4)-beta-D-GlcNAc-(1-&gt;4)-alpha-D-GlcNAc-diphospho-di-trans,poly-cis-dolichol + a di-trans,poly-cis-dolichyl beta-D-glucosyl phosphate = a alpha-D-Glc-(1-&gt;2)-alpha-D-Glc-(1-&gt;3)-alpha-D-Glc-(1-&gt;3)-alpha-D-Man-(1-&gt;2)-alpha-D-Man-(1-&gt;2)-alpha-D-Man-(1-&gt;3)-[alpha-D-Man-(1-&gt;2)-alpha-D-Man-(1-&gt;3)-[alpha-D-Man-(1-&gt;2)-alpha-D-Man-(1-&gt;6)]-alpha-D-Man-(1-&gt;6)]-beta-D-Man-(1-&gt;4)-beta-D-GlcNAc-(1-&gt;4)-alpha-D-GlcNAc-diphospho-di-trans,poly-cis-dolichol + a di-trans,poly-cis-dolichyl phosphate + H(+)</text>
        <dbReference type="Rhea" id="RHEA:29543"/>
        <dbReference type="Rhea" id="RHEA-COMP:19498"/>
        <dbReference type="Rhea" id="RHEA-COMP:19502"/>
        <dbReference type="Rhea" id="RHEA-COMP:19512"/>
        <dbReference type="Rhea" id="RHEA-COMP:19522"/>
        <dbReference type="ChEBI" id="CHEBI:15378"/>
        <dbReference type="ChEBI" id="CHEBI:57525"/>
        <dbReference type="ChEBI" id="CHEBI:57683"/>
        <dbReference type="ChEBI" id="CHEBI:132522"/>
        <dbReference type="ChEBI" id="CHEBI:132523"/>
        <dbReference type="EC" id="2.4.1.256"/>
    </reaction>
    <physiologicalReaction direction="left-to-right" evidence="14">
        <dbReference type="Rhea" id="RHEA:29544"/>
    </physiologicalReaction>
</comment>
<dbReference type="EMBL" id="JOWA01000110">
    <property type="protein sequence ID" value="KEZ41451.1"/>
    <property type="molecule type" value="Genomic_DNA"/>
</dbReference>
<dbReference type="HOGENOM" id="CLU_017053_0_1_1"/>
<feature type="region of interest" description="Disordered" evidence="15">
    <location>
        <begin position="312"/>
        <end position="350"/>
    </location>
</feature>
<evidence type="ECO:0000256" key="10">
    <source>
        <dbReference type="ARBA" id="ARBA00022989"/>
    </source>
</evidence>
<dbReference type="RefSeq" id="XP_016641250.1">
    <property type="nucleotide sequence ID" value="XM_016789423.1"/>
</dbReference>
<dbReference type="PANTHER" id="PTHR12989:SF10">
    <property type="entry name" value="DOL-P-GLC:GLC(2)MAN(9)GLCNAC(2)-PP-DOL ALPHA-1,2-GLUCOSYLTRANSFERASE-RELATED"/>
    <property type="match status" value="1"/>
</dbReference>